<dbReference type="EMBL" id="FXAU01000003">
    <property type="protein sequence ID" value="SMG30640.1"/>
    <property type="molecule type" value="Genomic_DNA"/>
</dbReference>
<dbReference type="AlphaFoldDB" id="A0A1X7JSR3"/>
<name>A0A1X7JSR3_9SPHI</name>
<dbReference type="Proteomes" id="UP000192980">
    <property type="component" value="Unassembled WGS sequence"/>
</dbReference>
<organism evidence="7 8">
    <name type="scientific">Sphingobacterium psychroaquaticum</name>
    <dbReference type="NCBI Taxonomy" id="561061"/>
    <lineage>
        <taxon>Bacteria</taxon>
        <taxon>Pseudomonadati</taxon>
        <taxon>Bacteroidota</taxon>
        <taxon>Sphingobacteriia</taxon>
        <taxon>Sphingobacteriales</taxon>
        <taxon>Sphingobacteriaceae</taxon>
        <taxon>Sphingobacterium</taxon>
    </lineage>
</organism>
<evidence type="ECO:0000313" key="7">
    <source>
        <dbReference type="EMBL" id="SMG30640.1"/>
    </source>
</evidence>
<proteinExistence type="inferred from homology"/>
<accession>A0A1X7JSR3</accession>
<gene>
    <name evidence="7" type="ORF">SAMN05660862_2059</name>
</gene>
<comment type="similarity">
    <text evidence="2">Belongs to the SusD family.</text>
</comment>
<keyword evidence="3" id="KW-0732">Signal</keyword>
<dbReference type="Pfam" id="PF07980">
    <property type="entry name" value="SusD_RagB"/>
    <property type="match status" value="1"/>
</dbReference>
<dbReference type="InterPro" id="IPR012944">
    <property type="entry name" value="SusD_RagB_dom"/>
</dbReference>
<comment type="subcellular location">
    <subcellularLocation>
        <location evidence="1">Cell outer membrane</location>
    </subcellularLocation>
</comment>
<dbReference type="RefSeq" id="WP_085472796.1">
    <property type="nucleotide sequence ID" value="NZ_CP038029.1"/>
</dbReference>
<feature type="domain" description="RagB/SusD" evidence="6">
    <location>
        <begin position="380"/>
        <end position="485"/>
    </location>
</feature>
<keyword evidence="5" id="KW-0998">Cell outer membrane</keyword>
<evidence type="ECO:0000256" key="3">
    <source>
        <dbReference type="ARBA" id="ARBA00022729"/>
    </source>
</evidence>
<evidence type="ECO:0000259" key="6">
    <source>
        <dbReference type="Pfam" id="PF07980"/>
    </source>
</evidence>
<protein>
    <submittedName>
        <fullName evidence="7">SusD family protein</fullName>
    </submittedName>
</protein>
<evidence type="ECO:0000313" key="8">
    <source>
        <dbReference type="Proteomes" id="UP000192980"/>
    </source>
</evidence>
<dbReference type="GO" id="GO:0009279">
    <property type="term" value="C:cell outer membrane"/>
    <property type="evidence" value="ECO:0007669"/>
    <property type="project" value="UniProtKB-SubCell"/>
</dbReference>
<dbReference type="InterPro" id="IPR011990">
    <property type="entry name" value="TPR-like_helical_dom_sf"/>
</dbReference>
<dbReference type="STRING" id="561061.SAMN05660862_2059"/>
<evidence type="ECO:0000256" key="4">
    <source>
        <dbReference type="ARBA" id="ARBA00023136"/>
    </source>
</evidence>
<dbReference type="PROSITE" id="PS51257">
    <property type="entry name" value="PROKAR_LIPOPROTEIN"/>
    <property type="match status" value="1"/>
</dbReference>
<evidence type="ECO:0000256" key="1">
    <source>
        <dbReference type="ARBA" id="ARBA00004442"/>
    </source>
</evidence>
<sequence>MKKIFYSILVSGALVSSSCTKFLDVKPVGQLIPTKVEDLENLLNNTRTIDYHFIDNNRGSFYAFLGDNLQISVNQEKYLYLSTHPNVDRYAAYTFYHPYSDPTKPQYAWEWGIYRATAIFNTVIDEVTNLKAEGSDLGKIISGQAKAGRAWSYMVGGLAYGPMYDPGAANDKKVLPYRKASSPIVANPDLATTKEIMDLVEQDLMEARTAPDNVGNPSRASLAAVHGLLAQFYMFKRDWAKMSENAELAWTKVLANKGSVDNAIYDYNKFYYKPDPNASPSPGTDVEVGLELIGQDNFIRQTDNREQLFYRMTPSSSGHYPSDEFLSIFDKTNDLRYKLFALKSLGYSITVGGVKYDDGIKVYYYRDAKMVDNQGLTNPELLLMKAEANARLNKLSVALADLNLLRKYRYAGTNKNLPNGASLSQDQLLEEILKERRRELPLGTYQRTMDVKRLALDTGKPWAKTKIDHVVGGKTYSAEVNSKFYTLEINNPTINLNPQWGLQPNNTTYLPIKN</sequence>
<dbReference type="SUPFAM" id="SSF48452">
    <property type="entry name" value="TPR-like"/>
    <property type="match status" value="1"/>
</dbReference>
<dbReference type="Gene3D" id="1.25.40.390">
    <property type="match status" value="1"/>
</dbReference>
<evidence type="ECO:0000256" key="5">
    <source>
        <dbReference type="ARBA" id="ARBA00023237"/>
    </source>
</evidence>
<keyword evidence="4" id="KW-0472">Membrane</keyword>
<dbReference type="OrthoDB" id="729505at2"/>
<reference evidence="7 8" key="1">
    <citation type="submission" date="2017-04" db="EMBL/GenBank/DDBJ databases">
        <authorList>
            <person name="Afonso C.L."/>
            <person name="Miller P.J."/>
            <person name="Scott M.A."/>
            <person name="Spackman E."/>
            <person name="Goraichik I."/>
            <person name="Dimitrov K.M."/>
            <person name="Suarez D.L."/>
            <person name="Swayne D.E."/>
        </authorList>
    </citation>
    <scope>NUCLEOTIDE SEQUENCE [LARGE SCALE GENOMIC DNA]</scope>
    <source>
        <strain evidence="7 8">DSM 22418</strain>
    </source>
</reference>
<keyword evidence="8" id="KW-1185">Reference proteome</keyword>
<evidence type="ECO:0000256" key="2">
    <source>
        <dbReference type="ARBA" id="ARBA00006275"/>
    </source>
</evidence>